<evidence type="ECO:0000313" key="9">
    <source>
        <dbReference type="Proteomes" id="UP001237642"/>
    </source>
</evidence>
<comment type="caution">
    <text evidence="8">The sequence shown here is derived from an EMBL/GenBank/DDBJ whole genome shotgun (WGS) entry which is preliminary data.</text>
</comment>
<dbReference type="AlphaFoldDB" id="A0AAD8MDL8"/>
<evidence type="ECO:0000256" key="4">
    <source>
        <dbReference type="ARBA" id="ARBA00023289"/>
    </source>
</evidence>
<dbReference type="Pfam" id="PF00403">
    <property type="entry name" value="HMA"/>
    <property type="match status" value="1"/>
</dbReference>
<evidence type="ECO:0000313" key="8">
    <source>
        <dbReference type="EMBL" id="KAK1368972.1"/>
    </source>
</evidence>
<keyword evidence="4" id="KW-0449">Lipoprotein</keyword>
<feature type="compositionally biased region" description="Basic and acidic residues" evidence="6">
    <location>
        <begin position="98"/>
        <end position="127"/>
    </location>
</feature>
<dbReference type="InterPro" id="IPR036163">
    <property type="entry name" value="HMA_dom_sf"/>
</dbReference>
<evidence type="ECO:0000256" key="1">
    <source>
        <dbReference type="ARBA" id="ARBA00004170"/>
    </source>
</evidence>
<reference evidence="8" key="1">
    <citation type="submission" date="2023-02" db="EMBL/GenBank/DDBJ databases">
        <title>Genome of toxic invasive species Heracleum sosnowskyi carries increased number of genes despite the absence of recent whole-genome duplications.</title>
        <authorList>
            <person name="Schelkunov M."/>
            <person name="Shtratnikova V."/>
            <person name="Makarenko M."/>
            <person name="Klepikova A."/>
            <person name="Omelchenko D."/>
            <person name="Novikova G."/>
            <person name="Obukhova E."/>
            <person name="Bogdanov V."/>
            <person name="Penin A."/>
            <person name="Logacheva M."/>
        </authorList>
    </citation>
    <scope>NUCLEOTIDE SEQUENCE</scope>
    <source>
        <strain evidence="8">Hsosn_3</strain>
        <tissue evidence="8">Leaf</tissue>
    </source>
</reference>
<dbReference type="GO" id="GO:0009626">
    <property type="term" value="P:plant-type hypersensitive response"/>
    <property type="evidence" value="ECO:0007669"/>
    <property type="project" value="UniProtKB-KW"/>
</dbReference>
<dbReference type="GO" id="GO:0016020">
    <property type="term" value="C:membrane"/>
    <property type="evidence" value="ECO:0007669"/>
    <property type="project" value="UniProtKB-SubCell"/>
</dbReference>
<evidence type="ECO:0000256" key="3">
    <source>
        <dbReference type="ARBA" id="ARBA00022723"/>
    </source>
</evidence>
<dbReference type="SUPFAM" id="SSF55008">
    <property type="entry name" value="HMA, heavy metal-associated domain"/>
    <property type="match status" value="1"/>
</dbReference>
<comment type="subcellular location">
    <subcellularLocation>
        <location evidence="1">Membrane</location>
        <topology evidence="1">Peripheral membrane protein</topology>
    </subcellularLocation>
</comment>
<keyword evidence="3" id="KW-0479">Metal-binding</keyword>
<feature type="domain" description="HMA" evidence="7">
    <location>
        <begin position="8"/>
        <end position="73"/>
    </location>
</feature>
<feature type="region of interest" description="Disordered" evidence="6">
    <location>
        <begin position="74"/>
        <end position="130"/>
    </location>
</feature>
<sequence>MVNIYESQVYFLKVHNINCCENCPKKLEEALKTKLHGIESVEVDTRQNIVRVEGSIDSKIVIDKIKNWGKKAELVPERDETNPLGHTVESNDEDEGQKEDLLNASRRREDSSSRQKDSSAHQEDSSARHKSFFSRIRWKIKGSNNASSQKEIPDYACRNKCCTVHKRDNYKKSDPEPNTNHGPSYLSLYHGTGNFNHPMMNSFVQAPPPLSHLGQYYGPGMVPPMTGYGGDATQRQMPRPMANGFWLQPPLAGFKAELLWFTTICAIAKMWDLVNNICVEISRYGYVQGSISLCTMFAGAFRSRKQSYPAIVYLSTSELGGKEILLSIQSSLSNMGS</sequence>
<dbReference type="EMBL" id="JAUIZM010000008">
    <property type="protein sequence ID" value="KAK1368972.1"/>
    <property type="molecule type" value="Genomic_DNA"/>
</dbReference>
<keyword evidence="4" id="KW-0636">Prenylation</keyword>
<keyword evidence="2" id="KW-0488">Methylation</keyword>
<evidence type="ECO:0000256" key="5">
    <source>
        <dbReference type="ARBA" id="ARBA00024045"/>
    </source>
</evidence>
<dbReference type="GO" id="GO:0046872">
    <property type="term" value="F:metal ion binding"/>
    <property type="evidence" value="ECO:0007669"/>
    <property type="project" value="UniProtKB-KW"/>
</dbReference>
<dbReference type="CDD" id="cd00371">
    <property type="entry name" value="HMA"/>
    <property type="match status" value="1"/>
</dbReference>
<name>A0AAD8MDL8_9APIA</name>
<organism evidence="8 9">
    <name type="scientific">Heracleum sosnowskyi</name>
    <dbReference type="NCBI Taxonomy" id="360622"/>
    <lineage>
        <taxon>Eukaryota</taxon>
        <taxon>Viridiplantae</taxon>
        <taxon>Streptophyta</taxon>
        <taxon>Embryophyta</taxon>
        <taxon>Tracheophyta</taxon>
        <taxon>Spermatophyta</taxon>
        <taxon>Magnoliopsida</taxon>
        <taxon>eudicotyledons</taxon>
        <taxon>Gunneridae</taxon>
        <taxon>Pentapetalae</taxon>
        <taxon>asterids</taxon>
        <taxon>campanulids</taxon>
        <taxon>Apiales</taxon>
        <taxon>Apiaceae</taxon>
        <taxon>Apioideae</taxon>
        <taxon>apioid superclade</taxon>
        <taxon>Tordylieae</taxon>
        <taxon>Tordyliinae</taxon>
        <taxon>Heracleum</taxon>
    </lineage>
</organism>
<dbReference type="PANTHER" id="PTHR45868:SF80">
    <property type="entry name" value="F15K9.8-RELATED"/>
    <property type="match status" value="1"/>
</dbReference>
<dbReference type="Proteomes" id="UP001237642">
    <property type="component" value="Unassembled WGS sequence"/>
</dbReference>
<evidence type="ECO:0000256" key="2">
    <source>
        <dbReference type="ARBA" id="ARBA00022481"/>
    </source>
</evidence>
<comment type="similarity">
    <text evidence="5">Belongs to the HIPP family.</text>
</comment>
<protein>
    <recommendedName>
        <fullName evidence="7">HMA domain-containing protein</fullName>
    </recommendedName>
</protein>
<evidence type="ECO:0000256" key="6">
    <source>
        <dbReference type="SAM" id="MobiDB-lite"/>
    </source>
</evidence>
<evidence type="ECO:0000259" key="7">
    <source>
        <dbReference type="PROSITE" id="PS50846"/>
    </source>
</evidence>
<reference evidence="8" key="2">
    <citation type="submission" date="2023-05" db="EMBL/GenBank/DDBJ databases">
        <authorList>
            <person name="Schelkunov M.I."/>
        </authorList>
    </citation>
    <scope>NUCLEOTIDE SEQUENCE</scope>
    <source>
        <strain evidence="8">Hsosn_3</strain>
        <tissue evidence="8">Leaf</tissue>
    </source>
</reference>
<dbReference type="Gene3D" id="3.30.70.100">
    <property type="match status" value="1"/>
</dbReference>
<keyword evidence="9" id="KW-1185">Reference proteome</keyword>
<dbReference type="PROSITE" id="PS50846">
    <property type="entry name" value="HMA_2"/>
    <property type="match status" value="1"/>
</dbReference>
<dbReference type="PANTHER" id="PTHR45868">
    <property type="entry name" value="HEAVY METAL-ASSOCIATED ISOPRENYLATED PLANT PROTEIN 33-RELATED"/>
    <property type="match status" value="1"/>
</dbReference>
<accession>A0AAD8MDL8</accession>
<proteinExistence type="inferred from homology"/>
<dbReference type="InterPro" id="IPR006121">
    <property type="entry name" value="HMA_dom"/>
</dbReference>
<gene>
    <name evidence="8" type="ORF">POM88_035064</name>
</gene>